<sequence length="87" mass="9931">VLNRKQPFESSFAIRDGLEPSWTSSNLGCRIQSLLSYQPVRIHRVPSTDEAIRLAAAMQFSGFRSVIDSMWSVNNEVARQIHLKKAW</sequence>
<comment type="caution">
    <text evidence="1">The sequence shown here is derived from an EMBL/GenBank/DDBJ whole genome shotgun (WGS) entry which is preliminary data.</text>
</comment>
<evidence type="ECO:0000313" key="1">
    <source>
        <dbReference type="EMBL" id="KAG1795549.1"/>
    </source>
</evidence>
<dbReference type="EMBL" id="JABBWG010000313">
    <property type="protein sequence ID" value="KAG1795549.1"/>
    <property type="molecule type" value="Genomic_DNA"/>
</dbReference>
<proteinExistence type="predicted"/>
<name>A0A9P7ASB1_9AGAM</name>
<protein>
    <submittedName>
        <fullName evidence="1">Uncharacterized protein</fullName>
    </submittedName>
</protein>
<gene>
    <name evidence="1" type="ORF">BJ212DRAFT_1410524</name>
</gene>
<feature type="non-terminal residue" evidence="1">
    <location>
        <position position="1"/>
    </location>
</feature>
<organism evidence="1 2">
    <name type="scientific">Suillus subaureus</name>
    <dbReference type="NCBI Taxonomy" id="48587"/>
    <lineage>
        <taxon>Eukaryota</taxon>
        <taxon>Fungi</taxon>
        <taxon>Dikarya</taxon>
        <taxon>Basidiomycota</taxon>
        <taxon>Agaricomycotina</taxon>
        <taxon>Agaricomycetes</taxon>
        <taxon>Agaricomycetidae</taxon>
        <taxon>Boletales</taxon>
        <taxon>Suillineae</taxon>
        <taxon>Suillaceae</taxon>
        <taxon>Suillus</taxon>
    </lineage>
</organism>
<keyword evidence="2" id="KW-1185">Reference proteome</keyword>
<accession>A0A9P7ASB1</accession>
<reference evidence="1" key="1">
    <citation type="journal article" date="2020" name="New Phytol.">
        <title>Comparative genomics reveals dynamic genome evolution in host specialist ectomycorrhizal fungi.</title>
        <authorList>
            <person name="Lofgren L.A."/>
            <person name="Nguyen N.H."/>
            <person name="Vilgalys R."/>
            <person name="Ruytinx J."/>
            <person name="Liao H.L."/>
            <person name="Branco S."/>
            <person name="Kuo A."/>
            <person name="LaButti K."/>
            <person name="Lipzen A."/>
            <person name="Andreopoulos W."/>
            <person name="Pangilinan J."/>
            <person name="Riley R."/>
            <person name="Hundley H."/>
            <person name="Na H."/>
            <person name="Barry K."/>
            <person name="Grigoriev I.V."/>
            <person name="Stajich J.E."/>
            <person name="Kennedy P.G."/>
        </authorList>
    </citation>
    <scope>NUCLEOTIDE SEQUENCE</scope>
    <source>
        <strain evidence="1">MN1</strain>
    </source>
</reference>
<dbReference type="RefSeq" id="XP_041185239.1">
    <property type="nucleotide sequence ID" value="XM_041337479.1"/>
</dbReference>
<dbReference type="Proteomes" id="UP000807769">
    <property type="component" value="Unassembled WGS sequence"/>
</dbReference>
<dbReference type="GeneID" id="64631495"/>
<evidence type="ECO:0000313" key="2">
    <source>
        <dbReference type="Proteomes" id="UP000807769"/>
    </source>
</evidence>
<dbReference type="AlphaFoldDB" id="A0A9P7ASB1"/>
<dbReference type="OrthoDB" id="9991317at2759"/>